<evidence type="ECO:0000256" key="5">
    <source>
        <dbReference type="SAM" id="Phobius"/>
    </source>
</evidence>
<keyword evidence="3 5" id="KW-1133">Transmembrane helix</keyword>
<dbReference type="AlphaFoldDB" id="A0A1H1CKS6"/>
<accession>A0A1H1CKS6</accession>
<dbReference type="GO" id="GO:0012505">
    <property type="term" value="C:endomembrane system"/>
    <property type="evidence" value="ECO:0007669"/>
    <property type="project" value="UniProtKB-SubCell"/>
</dbReference>
<dbReference type="Pfam" id="PF06803">
    <property type="entry name" value="DUF1232"/>
    <property type="match status" value="1"/>
</dbReference>
<keyword evidence="4 5" id="KW-0472">Membrane</keyword>
<evidence type="ECO:0000259" key="6">
    <source>
        <dbReference type="Pfam" id="PF06803"/>
    </source>
</evidence>
<sequence>MWWETLSAVLIAIAASWAALIVALAVVRPEGPLLKEALRILPDLLRLLHRLAADRSLPRGVRVRLGLLLAYLALPIDLVPDFVPVLGHADDAIIVTVVLRGVVRRAGLDAVRRHWPGSDDGFAALCRLTGLN</sequence>
<dbReference type="Proteomes" id="UP000217103">
    <property type="component" value="Unassembled WGS sequence"/>
</dbReference>
<evidence type="ECO:0000313" key="8">
    <source>
        <dbReference type="Proteomes" id="UP000217103"/>
    </source>
</evidence>
<dbReference type="STRING" id="35622.SAMN04489764_1526"/>
<name>A0A1H1CKS6_9ACTN</name>
<dbReference type="RefSeq" id="WP_093258394.1">
    <property type="nucleotide sequence ID" value="NZ_FNKK01000002.1"/>
</dbReference>
<proteinExistence type="predicted"/>
<gene>
    <name evidence="7" type="ORF">SAMN04489764_1526</name>
</gene>
<organism evidence="7 8">
    <name type="scientific">Thermostaphylospora chromogena</name>
    <dbReference type="NCBI Taxonomy" id="35622"/>
    <lineage>
        <taxon>Bacteria</taxon>
        <taxon>Bacillati</taxon>
        <taxon>Actinomycetota</taxon>
        <taxon>Actinomycetes</taxon>
        <taxon>Streptosporangiales</taxon>
        <taxon>Thermomonosporaceae</taxon>
        <taxon>Thermostaphylospora</taxon>
    </lineage>
</organism>
<feature type="domain" description="DUF1232" evidence="6">
    <location>
        <begin position="62"/>
        <end position="96"/>
    </location>
</feature>
<dbReference type="EMBL" id="FNKK01000002">
    <property type="protein sequence ID" value="SDQ64763.1"/>
    <property type="molecule type" value="Genomic_DNA"/>
</dbReference>
<protein>
    <submittedName>
        <fullName evidence="7">Uncharacterized membrane protein YkvA, DUF1232 family</fullName>
    </submittedName>
</protein>
<evidence type="ECO:0000256" key="3">
    <source>
        <dbReference type="ARBA" id="ARBA00022989"/>
    </source>
</evidence>
<evidence type="ECO:0000256" key="1">
    <source>
        <dbReference type="ARBA" id="ARBA00004127"/>
    </source>
</evidence>
<keyword evidence="8" id="KW-1185">Reference proteome</keyword>
<feature type="transmembrane region" description="Helical" evidence="5">
    <location>
        <begin position="6"/>
        <end position="27"/>
    </location>
</feature>
<keyword evidence="2 5" id="KW-0812">Transmembrane</keyword>
<evidence type="ECO:0000313" key="7">
    <source>
        <dbReference type="EMBL" id="SDQ64763.1"/>
    </source>
</evidence>
<dbReference type="InterPro" id="IPR010652">
    <property type="entry name" value="DUF1232"/>
</dbReference>
<comment type="subcellular location">
    <subcellularLocation>
        <location evidence="1">Endomembrane system</location>
        <topology evidence="1">Multi-pass membrane protein</topology>
    </subcellularLocation>
</comment>
<reference evidence="7 8" key="1">
    <citation type="submission" date="2016-10" db="EMBL/GenBank/DDBJ databases">
        <authorList>
            <person name="de Groot N.N."/>
        </authorList>
    </citation>
    <scope>NUCLEOTIDE SEQUENCE [LARGE SCALE GENOMIC DNA]</scope>
    <source>
        <strain evidence="7 8">DSM 43794</strain>
    </source>
</reference>
<evidence type="ECO:0000256" key="4">
    <source>
        <dbReference type="ARBA" id="ARBA00023136"/>
    </source>
</evidence>
<evidence type="ECO:0000256" key="2">
    <source>
        <dbReference type="ARBA" id="ARBA00022692"/>
    </source>
</evidence>